<evidence type="ECO:0000313" key="2">
    <source>
        <dbReference type="Proteomes" id="UP000295722"/>
    </source>
</evidence>
<reference evidence="1 2" key="1">
    <citation type="submission" date="2019-03" db="EMBL/GenBank/DDBJ databases">
        <title>Paraburkholderia sp. 4M-K11, isolated from subtropical forest soil.</title>
        <authorList>
            <person name="Gao Z.-H."/>
            <person name="Qiu L.-H."/>
        </authorList>
    </citation>
    <scope>NUCLEOTIDE SEQUENCE [LARGE SCALE GENOMIC DNA]</scope>
    <source>
        <strain evidence="1 2">4M-K11</strain>
    </source>
</reference>
<evidence type="ECO:0000313" key="1">
    <source>
        <dbReference type="EMBL" id="TDG23865.1"/>
    </source>
</evidence>
<keyword evidence="2" id="KW-1185">Reference proteome</keyword>
<name>A0A4R5MAW6_9BURK</name>
<dbReference type="GO" id="GO:0008168">
    <property type="term" value="F:methyltransferase activity"/>
    <property type="evidence" value="ECO:0007669"/>
    <property type="project" value="UniProtKB-KW"/>
</dbReference>
<dbReference type="PANTHER" id="PTHR40036">
    <property type="entry name" value="MACROCIN O-METHYLTRANSFERASE"/>
    <property type="match status" value="1"/>
</dbReference>
<dbReference type="InterPro" id="IPR029063">
    <property type="entry name" value="SAM-dependent_MTases_sf"/>
</dbReference>
<dbReference type="InterPro" id="IPR008884">
    <property type="entry name" value="TylF_MeTrfase"/>
</dbReference>
<protein>
    <submittedName>
        <fullName evidence="1">Class I SAM-dependent methyltransferase</fullName>
    </submittedName>
</protein>
<dbReference type="SUPFAM" id="SSF53335">
    <property type="entry name" value="S-adenosyl-L-methionine-dependent methyltransferases"/>
    <property type="match status" value="1"/>
</dbReference>
<accession>A0A4R5MAW6</accession>
<gene>
    <name evidence="1" type="ORF">EYW47_14055</name>
</gene>
<keyword evidence="1" id="KW-0489">Methyltransferase</keyword>
<dbReference type="Proteomes" id="UP000295722">
    <property type="component" value="Unassembled WGS sequence"/>
</dbReference>
<dbReference type="EMBL" id="SMRP01000005">
    <property type="protein sequence ID" value="TDG23865.1"/>
    <property type="molecule type" value="Genomic_DNA"/>
</dbReference>
<dbReference type="GO" id="GO:0032259">
    <property type="term" value="P:methylation"/>
    <property type="evidence" value="ECO:0007669"/>
    <property type="project" value="UniProtKB-KW"/>
</dbReference>
<dbReference type="Pfam" id="PF13578">
    <property type="entry name" value="Methyltransf_24"/>
    <property type="match status" value="1"/>
</dbReference>
<sequence length="182" mass="20811">MPDALIFQQYEPFLAHCIDKAPRDGAHCEFGVFSGYTINFCADRRPDVRIDGFDSFEGLPEEWSGYAAFDFDRKGKTPEVRSNVKLHVGWFDATIPPYRSTIDKIAYLHVDCDIYSSTACIFDNLGDKLMDGAVILFDEYFCYPGFEAHEYKAFAEYLARTSKKVEWFACCGQRAACLIRNQ</sequence>
<keyword evidence="1" id="KW-0808">Transferase</keyword>
<dbReference type="PANTHER" id="PTHR40036:SF1">
    <property type="entry name" value="MACROCIN O-METHYLTRANSFERASE"/>
    <property type="match status" value="1"/>
</dbReference>
<organism evidence="1 2">
    <name type="scientific">Paraburkholderia silviterrae</name>
    <dbReference type="NCBI Taxonomy" id="2528715"/>
    <lineage>
        <taxon>Bacteria</taxon>
        <taxon>Pseudomonadati</taxon>
        <taxon>Pseudomonadota</taxon>
        <taxon>Betaproteobacteria</taxon>
        <taxon>Burkholderiales</taxon>
        <taxon>Burkholderiaceae</taxon>
        <taxon>Paraburkholderia</taxon>
    </lineage>
</organism>
<proteinExistence type="predicted"/>
<dbReference type="OrthoDB" id="9799872at2"/>
<dbReference type="Gene3D" id="3.40.50.150">
    <property type="entry name" value="Vaccinia Virus protein VP39"/>
    <property type="match status" value="1"/>
</dbReference>
<dbReference type="AlphaFoldDB" id="A0A4R5MAW6"/>
<comment type="caution">
    <text evidence="1">The sequence shown here is derived from an EMBL/GenBank/DDBJ whole genome shotgun (WGS) entry which is preliminary data.</text>
</comment>